<evidence type="ECO:0000259" key="8">
    <source>
        <dbReference type="PROSITE" id="PS50053"/>
    </source>
</evidence>
<dbReference type="AlphaFoldDB" id="A0AAV8UTR3"/>
<proteinExistence type="predicted"/>
<comment type="subcellular location">
    <subcellularLocation>
        <location evidence="1">Nucleus</location>
    </subcellularLocation>
</comment>
<evidence type="ECO:0000256" key="1">
    <source>
        <dbReference type="ARBA" id="ARBA00004123"/>
    </source>
</evidence>
<keyword evidence="3" id="KW-0747">Spliceosome</keyword>
<evidence type="ECO:0000256" key="2">
    <source>
        <dbReference type="ARBA" id="ARBA00022664"/>
    </source>
</evidence>
<dbReference type="GO" id="GO:0000381">
    <property type="term" value="P:regulation of alternative mRNA splicing, via spliceosome"/>
    <property type="evidence" value="ECO:0007669"/>
    <property type="project" value="TreeGrafter"/>
</dbReference>
<keyword evidence="4" id="KW-0677">Repeat</keyword>
<dbReference type="PANTHER" id="PTHR15316:SF1">
    <property type="entry name" value="SPLICING FACTOR 3A SUBUNIT 1"/>
    <property type="match status" value="1"/>
</dbReference>
<dbReference type="Proteomes" id="UP001157974">
    <property type="component" value="Unassembled WGS sequence"/>
</dbReference>
<dbReference type="SUPFAM" id="SSF54236">
    <property type="entry name" value="Ubiquitin-like"/>
    <property type="match status" value="1"/>
</dbReference>
<gene>
    <name evidence="10" type="ORF">NDN08_001405</name>
</gene>
<evidence type="ECO:0000313" key="11">
    <source>
        <dbReference type="Proteomes" id="UP001157974"/>
    </source>
</evidence>
<organism evidence="10 11">
    <name type="scientific">Rhodosorus marinus</name>
    <dbReference type="NCBI Taxonomy" id="101924"/>
    <lineage>
        <taxon>Eukaryota</taxon>
        <taxon>Rhodophyta</taxon>
        <taxon>Stylonematophyceae</taxon>
        <taxon>Stylonematales</taxon>
        <taxon>Stylonemataceae</taxon>
        <taxon>Rhodosorus</taxon>
    </lineage>
</organism>
<feature type="region of interest" description="Disordered" evidence="7">
    <location>
        <begin position="70"/>
        <end position="122"/>
    </location>
</feature>
<dbReference type="SUPFAM" id="SSF109905">
    <property type="entry name" value="Surp module (SWAP domain)"/>
    <property type="match status" value="1"/>
</dbReference>
<dbReference type="GO" id="GO:0045292">
    <property type="term" value="P:mRNA cis splicing, via spliceosome"/>
    <property type="evidence" value="ECO:0007669"/>
    <property type="project" value="InterPro"/>
</dbReference>
<dbReference type="GO" id="GO:0003723">
    <property type="term" value="F:RNA binding"/>
    <property type="evidence" value="ECO:0007669"/>
    <property type="project" value="InterPro"/>
</dbReference>
<evidence type="ECO:0000259" key="9">
    <source>
        <dbReference type="PROSITE" id="PS50128"/>
    </source>
</evidence>
<dbReference type="SMART" id="SM00213">
    <property type="entry name" value="UBQ"/>
    <property type="match status" value="1"/>
</dbReference>
<dbReference type="InterPro" id="IPR045146">
    <property type="entry name" value="SF3A1"/>
</dbReference>
<dbReference type="Pfam" id="PF00240">
    <property type="entry name" value="ubiquitin"/>
    <property type="match status" value="1"/>
</dbReference>
<dbReference type="InterPro" id="IPR035967">
    <property type="entry name" value="SWAP/Surp_sf"/>
</dbReference>
<evidence type="ECO:0008006" key="12">
    <source>
        <dbReference type="Google" id="ProtNLM"/>
    </source>
</evidence>
<comment type="caution">
    <text evidence="10">The sequence shown here is derived from an EMBL/GenBank/DDBJ whole genome shotgun (WGS) entry which is preliminary data.</text>
</comment>
<feature type="region of interest" description="Disordered" evidence="7">
    <location>
        <begin position="474"/>
        <end position="526"/>
    </location>
</feature>
<dbReference type="SMART" id="SM00648">
    <property type="entry name" value="SWAP"/>
    <property type="match status" value="2"/>
</dbReference>
<dbReference type="GO" id="GO:0005686">
    <property type="term" value="C:U2 snRNP"/>
    <property type="evidence" value="ECO:0007669"/>
    <property type="project" value="TreeGrafter"/>
</dbReference>
<dbReference type="Gene3D" id="1.10.10.790">
    <property type="entry name" value="Surp module"/>
    <property type="match status" value="2"/>
</dbReference>
<dbReference type="InterPro" id="IPR000626">
    <property type="entry name" value="Ubiquitin-like_dom"/>
</dbReference>
<dbReference type="PANTHER" id="PTHR15316">
    <property type="entry name" value="SPLICEOSOME ASSOCIATED PROTEIN 114/SWAP SPLICING FACTOR-RELATED"/>
    <property type="match status" value="1"/>
</dbReference>
<dbReference type="InterPro" id="IPR000061">
    <property type="entry name" value="Surp"/>
</dbReference>
<evidence type="ECO:0000256" key="7">
    <source>
        <dbReference type="SAM" id="MobiDB-lite"/>
    </source>
</evidence>
<dbReference type="PROSITE" id="PS50128">
    <property type="entry name" value="SURP"/>
    <property type="match status" value="1"/>
</dbReference>
<dbReference type="EMBL" id="JAMWBK010000005">
    <property type="protein sequence ID" value="KAJ8904891.1"/>
    <property type="molecule type" value="Genomic_DNA"/>
</dbReference>
<name>A0AAV8UTR3_9RHOD</name>
<evidence type="ECO:0000313" key="10">
    <source>
        <dbReference type="EMBL" id="KAJ8904891.1"/>
    </source>
</evidence>
<dbReference type="InterPro" id="IPR035563">
    <property type="entry name" value="SF3As1_ubi"/>
</dbReference>
<feature type="compositionally biased region" description="Low complexity" evidence="7">
    <location>
        <begin position="474"/>
        <end position="489"/>
    </location>
</feature>
<dbReference type="PROSITE" id="PS50053">
    <property type="entry name" value="UBIQUITIN_2"/>
    <property type="match status" value="1"/>
</dbReference>
<evidence type="ECO:0000256" key="3">
    <source>
        <dbReference type="ARBA" id="ARBA00022728"/>
    </source>
</evidence>
<accession>A0AAV8UTR3</accession>
<evidence type="ECO:0000256" key="4">
    <source>
        <dbReference type="ARBA" id="ARBA00022737"/>
    </source>
</evidence>
<dbReference type="InterPro" id="IPR022030">
    <property type="entry name" value="SF3A1_dom"/>
</dbReference>
<dbReference type="GO" id="GO:0071013">
    <property type="term" value="C:catalytic step 2 spliceosome"/>
    <property type="evidence" value="ECO:0007669"/>
    <property type="project" value="TreeGrafter"/>
</dbReference>
<keyword evidence="5" id="KW-0508">mRNA splicing</keyword>
<feature type="compositionally biased region" description="Basic and acidic residues" evidence="7">
    <location>
        <begin position="510"/>
        <end position="519"/>
    </location>
</feature>
<protein>
    <recommendedName>
        <fullName evidence="12">Splicing factor 3A subunit 1</fullName>
    </recommendedName>
</protein>
<dbReference type="InterPro" id="IPR029071">
    <property type="entry name" value="Ubiquitin-like_domsf"/>
</dbReference>
<keyword evidence="11" id="KW-1185">Reference proteome</keyword>
<evidence type="ECO:0000256" key="6">
    <source>
        <dbReference type="ARBA" id="ARBA00023242"/>
    </source>
</evidence>
<feature type="domain" description="SURP motif" evidence="9">
    <location>
        <begin position="168"/>
        <end position="210"/>
    </location>
</feature>
<dbReference type="CDD" id="cd01800">
    <property type="entry name" value="Ubl_SF3a120"/>
    <property type="match status" value="1"/>
</dbReference>
<dbReference type="Gene3D" id="3.10.20.90">
    <property type="entry name" value="Phosphatidylinositol 3-kinase Catalytic Subunit, Chain A, domain 1"/>
    <property type="match status" value="1"/>
</dbReference>
<evidence type="ECO:0000256" key="5">
    <source>
        <dbReference type="ARBA" id="ARBA00023187"/>
    </source>
</evidence>
<dbReference type="GO" id="GO:0071004">
    <property type="term" value="C:U2-type prespliceosome"/>
    <property type="evidence" value="ECO:0007669"/>
    <property type="project" value="TreeGrafter"/>
</dbReference>
<dbReference type="Pfam" id="PF01805">
    <property type="entry name" value="Surp"/>
    <property type="match status" value="1"/>
</dbReference>
<feature type="domain" description="Ubiquitin-like" evidence="8">
    <location>
        <begin position="545"/>
        <end position="630"/>
    </location>
</feature>
<sequence>MEANGGGVVVPPNEVKTRIETTARAVSRSKDRNSLVQKILKLQSEVCSFLRNTDPYYPYYKKVLGELDGVKPPEQVPPPPRESEAPSKQDAVVQKPPAEEVKKEPAPTAEPETVSGLGTTQKAAEISKVRAAEIKLQASRPVPTEPPPSEEFSWQLPLPIPSAKELEVIRLTAQFAACCGRPFLAGVNVREYRNPEFAFLKPEHPHFALFQACTEMYEKTIKPNESLKKRIEKLSLSKTAVFEDAQYKLDWQDLKDRENSKDADEERLQMQLIDWHDFVLVETIELDEEDDSLPVPIAPEQAMMATPRAKAAPTRQAVAVPEPDDVDMADENDMDIDEGPDQAASNATADIPANLVRKDYVPNIGSGTRPARDLNVVLPSGQTVPVAEATASMKVELLDPKYKEERMRAAEKNRLQNLASDDEIARNLGRLIDAKTEVFGRADLQEALHTKQIDAPPQVASALTTTPLPAVVDAPKPAAPGQAAAGGTNPAPPVSMPYANAAAVNAPEQPSEKRPRVETQDGQGGGDVSALLSEEDWVARQGSTVRVHVKMPTHANKDWDLQGQTITLEVPLTAKLGALKVILAKSTKLPANKQKLQVTKLGFLKDSNSLAHYNIAPDTNIILEVKERGGKKK</sequence>
<dbReference type="Pfam" id="PF12230">
    <property type="entry name" value="PRP21_like_P"/>
    <property type="match status" value="1"/>
</dbReference>
<keyword evidence="2" id="KW-0507">mRNA processing</keyword>
<keyword evidence="6" id="KW-0539">Nucleus</keyword>
<reference evidence="10 11" key="1">
    <citation type="journal article" date="2023" name="Nat. Commun.">
        <title>Origin of minicircular mitochondrial genomes in red algae.</title>
        <authorList>
            <person name="Lee Y."/>
            <person name="Cho C.H."/>
            <person name="Lee Y.M."/>
            <person name="Park S.I."/>
            <person name="Yang J.H."/>
            <person name="West J.A."/>
            <person name="Bhattacharya D."/>
            <person name="Yoon H.S."/>
        </authorList>
    </citation>
    <scope>NUCLEOTIDE SEQUENCE [LARGE SCALE GENOMIC DNA]</scope>
    <source>
        <strain evidence="10 11">CCMP1338</strain>
        <tissue evidence="10">Whole cell</tissue>
    </source>
</reference>